<protein>
    <recommendedName>
        <fullName evidence="2">site-specific DNA-methyltransferase (adenine-specific)</fullName>
        <ecNumber evidence="2">2.1.1.72</ecNumber>
    </recommendedName>
</protein>
<dbReference type="Gene3D" id="3.40.50.150">
    <property type="entry name" value="Vaccinia Virus protein VP39"/>
    <property type="match status" value="1"/>
</dbReference>
<keyword evidence="3 10" id="KW-0489">Methyltransferase</keyword>
<sequence length="1089" mass="121810">MENKPFLQVLEFARMSDSLTDLILSLMPEDGSSIGNGAMMALLREHVPALSDEDYAAARDELVDEGVLGRGRGRGGSIYRADVTDLTLEMQDEDEPTEPRGRPRSATRSAASRRSGEPVQVLSYRHGETRVNNPEVGMVHAGTDPDGARTTWAYDPHLDPVLNFDSARAGVEKLIDDALASDDPQAMKDALYELKRLQQPYLNWTGKAERTSFDVDTVSLHVHERVDPATILANAAKRLKGKDAGAQWRQPDLFAAPFENLPLRQALDFYSHEKGWSNRLVSGDSLLVMNSLLTKESMGGKVQMIYIDPPYGIKYGSNFQPFTNKRDVKDRSDADLTQEPEMIKAFRDTWELGIHSYLTYLRDRLVLAKDLLHESGSVFVQIGEENCHIVRNVLDEIFGIENFISQIIFTKTSGATSENLAGTYDIILFYAKDKAHLKFRQPYNLKEVGGIGGSAYKKVRMPNLSERPIKKTELEKPELLTDGARIFRIDNLTSQGAGRDKGEGAASWFPVSYNGVELRPSDKVRWKTNEDGMSRLFKAGRLSATTTGLYYVRYFDDFAAFQEDNMWTDTGIAGFASEKRYVVETSEKVVERCMIMATDPGDLVLDPTCGSGTTAAVAEKWGRRWITCDTSRVAVTLAKQRLMTASFEYYALRYPHEGLKGGFDYETVPHVMLKSIVTNPDIDTIYDELHPKVDEALTSLNAALAAAPPKPFIPILGVRKGNQVNFAKGETLHEWEIPFDWPVDWPDAARGPFDAFHVARQTMQRRIDQSIADHADQETLYDKPRIDRNRLRITGPFSVEAVPAPTVLSLDDSLPPVEADDSIARTGETSRQSLWRDELLKTGVRAKGGAMLRFAEFETLPGLRHLHASGSLADTGERVVVSFGPEHAALEQRQVELALTEAETLRPAPKFILFCAFTFDPEAAKDIDEVNWPGVTLLKAQMNTDLLTEDLKKARSSNQSFWLMGQPDVELRKRKDGMWEVEVNGFDYFDPKAGDLVSGGKKQIAMWSLDTDYDQRSLMPHQVFFPMADAKGGWNRLKATVRSELDEDLLEQFHGTVSLPFAAGDNRRIAVKIVDDRGIESLKIMPLEG</sequence>
<dbReference type="Proteomes" id="UP000251571">
    <property type="component" value="Unassembled WGS sequence"/>
</dbReference>
<accession>A0A2Y9B1K2</accession>
<evidence type="ECO:0000256" key="4">
    <source>
        <dbReference type="ARBA" id="ARBA00022679"/>
    </source>
</evidence>
<dbReference type="AlphaFoldDB" id="A0A2Y9B1K2"/>
<evidence type="ECO:0000313" key="9">
    <source>
        <dbReference type="EMBL" id="PWJ16580.1"/>
    </source>
</evidence>
<gene>
    <name evidence="9" type="ORF">BCF38_10895</name>
    <name evidence="10" type="ORF">SAMN05421539_10895</name>
</gene>
<evidence type="ECO:0000256" key="3">
    <source>
        <dbReference type="ARBA" id="ARBA00022603"/>
    </source>
</evidence>
<dbReference type="PANTHER" id="PTHR13370">
    <property type="entry name" value="RNA METHYLASE-RELATED"/>
    <property type="match status" value="1"/>
</dbReference>
<evidence type="ECO:0000256" key="5">
    <source>
        <dbReference type="ARBA" id="ARBA00022691"/>
    </source>
</evidence>
<dbReference type="PRINTS" id="PR00506">
    <property type="entry name" value="D21N6MTFRASE"/>
</dbReference>
<keyword evidence="11" id="KW-1185">Reference proteome</keyword>
<proteinExistence type="inferred from homology"/>
<dbReference type="InterPro" id="IPR029063">
    <property type="entry name" value="SAM-dependent_MTases_sf"/>
</dbReference>
<evidence type="ECO:0000313" key="10">
    <source>
        <dbReference type="EMBL" id="SSA48817.1"/>
    </source>
</evidence>
<keyword evidence="4 10" id="KW-0808">Transferase</keyword>
<evidence type="ECO:0000256" key="2">
    <source>
        <dbReference type="ARBA" id="ARBA00011900"/>
    </source>
</evidence>
<feature type="domain" description="DNA methylase N-4/N-6" evidence="8">
    <location>
        <begin position="302"/>
        <end position="639"/>
    </location>
</feature>
<dbReference type="InterPro" id="IPR002295">
    <property type="entry name" value="N4/N6-MTase_EcoPI_Mod-like"/>
</dbReference>
<dbReference type="RefSeq" id="WP_245947593.1">
    <property type="nucleotide sequence ID" value="NZ_QGDJ01000008.1"/>
</dbReference>
<dbReference type="EMBL" id="QGDJ01000008">
    <property type="protein sequence ID" value="PWJ16580.1"/>
    <property type="molecule type" value="Genomic_DNA"/>
</dbReference>
<dbReference type="Proteomes" id="UP000245839">
    <property type="component" value="Unassembled WGS sequence"/>
</dbReference>
<evidence type="ECO:0000313" key="12">
    <source>
        <dbReference type="Proteomes" id="UP000251571"/>
    </source>
</evidence>
<reference evidence="10" key="1">
    <citation type="submission" date="2016-10" db="EMBL/GenBank/DDBJ databases">
        <authorList>
            <person name="Cai Z."/>
        </authorList>
    </citation>
    <scope>NUCLEOTIDE SEQUENCE [LARGE SCALE GENOMIC DNA]</scope>
    <source>
        <strain evidence="10">DSM 25227</strain>
    </source>
</reference>
<evidence type="ECO:0000256" key="1">
    <source>
        <dbReference type="ARBA" id="ARBA00006594"/>
    </source>
</evidence>
<dbReference type="EC" id="2.1.1.72" evidence="2"/>
<evidence type="ECO:0000256" key="7">
    <source>
        <dbReference type="SAM" id="MobiDB-lite"/>
    </source>
</evidence>
<keyword evidence="5" id="KW-0949">S-adenosyl-L-methionine</keyword>
<evidence type="ECO:0000259" key="8">
    <source>
        <dbReference type="Pfam" id="PF01555"/>
    </source>
</evidence>
<evidence type="ECO:0000313" key="11">
    <source>
        <dbReference type="Proteomes" id="UP000245839"/>
    </source>
</evidence>
<dbReference type="PROSITE" id="PS00092">
    <property type="entry name" value="N6_MTASE"/>
    <property type="match status" value="1"/>
</dbReference>
<dbReference type="GO" id="GO:0003677">
    <property type="term" value="F:DNA binding"/>
    <property type="evidence" value="ECO:0007669"/>
    <property type="project" value="InterPro"/>
</dbReference>
<evidence type="ECO:0000256" key="6">
    <source>
        <dbReference type="ARBA" id="ARBA00047942"/>
    </source>
</evidence>
<dbReference type="GO" id="GO:0005737">
    <property type="term" value="C:cytoplasm"/>
    <property type="evidence" value="ECO:0007669"/>
    <property type="project" value="TreeGrafter"/>
</dbReference>
<dbReference type="InterPro" id="IPR002941">
    <property type="entry name" value="DNA_methylase_N4/N6"/>
</dbReference>
<dbReference type="SUPFAM" id="SSF53335">
    <property type="entry name" value="S-adenosyl-L-methionine-dependent methyltransferases"/>
    <property type="match status" value="1"/>
</dbReference>
<reference evidence="9 11" key="3">
    <citation type="submission" date="2018-03" db="EMBL/GenBank/DDBJ databases">
        <title>Genomic Encyclopedia of Archaeal and Bacterial Type Strains, Phase II (KMG-II): from individual species to whole genera.</title>
        <authorList>
            <person name="Goeker M."/>
        </authorList>
    </citation>
    <scope>NUCLEOTIDE SEQUENCE [LARGE SCALE GENOMIC DNA]</scope>
    <source>
        <strain evidence="9 11">DSM 25227</strain>
    </source>
</reference>
<dbReference type="InterPro" id="IPR002052">
    <property type="entry name" value="DNA_methylase_N6_adenine_CS"/>
</dbReference>
<comment type="catalytic activity">
    <reaction evidence="6">
        <text>a 2'-deoxyadenosine in DNA + S-adenosyl-L-methionine = an N(6)-methyl-2'-deoxyadenosine in DNA + S-adenosyl-L-homocysteine + H(+)</text>
        <dbReference type="Rhea" id="RHEA:15197"/>
        <dbReference type="Rhea" id="RHEA-COMP:12418"/>
        <dbReference type="Rhea" id="RHEA-COMP:12419"/>
        <dbReference type="ChEBI" id="CHEBI:15378"/>
        <dbReference type="ChEBI" id="CHEBI:57856"/>
        <dbReference type="ChEBI" id="CHEBI:59789"/>
        <dbReference type="ChEBI" id="CHEBI:90615"/>
        <dbReference type="ChEBI" id="CHEBI:90616"/>
        <dbReference type="EC" id="2.1.1.72"/>
    </reaction>
</comment>
<reference evidence="12" key="2">
    <citation type="submission" date="2016-10" db="EMBL/GenBank/DDBJ databases">
        <authorList>
            <person name="Varghese N."/>
            <person name="Submissions S."/>
        </authorList>
    </citation>
    <scope>NUCLEOTIDE SEQUENCE [LARGE SCALE GENOMIC DNA]</scope>
    <source>
        <strain evidence="12">DSM 25227</strain>
    </source>
</reference>
<dbReference type="GO" id="GO:0008170">
    <property type="term" value="F:N-methyltransferase activity"/>
    <property type="evidence" value="ECO:0007669"/>
    <property type="project" value="InterPro"/>
</dbReference>
<dbReference type="PANTHER" id="PTHR13370:SF16">
    <property type="entry name" value="SITE-SPECIFIC DNA-METHYLTRANSFERASE (ADENINE-SPECIFIC)"/>
    <property type="match status" value="1"/>
</dbReference>
<feature type="compositionally biased region" description="Low complexity" evidence="7">
    <location>
        <begin position="104"/>
        <end position="113"/>
    </location>
</feature>
<dbReference type="EMBL" id="UETC01000008">
    <property type="protein sequence ID" value="SSA48817.1"/>
    <property type="molecule type" value="Genomic_DNA"/>
</dbReference>
<feature type="region of interest" description="Disordered" evidence="7">
    <location>
        <begin position="90"/>
        <end position="119"/>
    </location>
</feature>
<organism evidence="10 12">
    <name type="scientific">Jannaschia seohaensis</name>
    <dbReference type="NCBI Taxonomy" id="475081"/>
    <lineage>
        <taxon>Bacteria</taxon>
        <taxon>Pseudomonadati</taxon>
        <taxon>Pseudomonadota</taxon>
        <taxon>Alphaproteobacteria</taxon>
        <taxon>Rhodobacterales</taxon>
        <taxon>Roseobacteraceae</taxon>
        <taxon>Jannaschia</taxon>
    </lineage>
</organism>
<comment type="similarity">
    <text evidence="1">Belongs to the N(4)/N(6)-methyltransferase family.</text>
</comment>
<name>A0A2Y9B1K2_9RHOB</name>
<dbReference type="Pfam" id="PF01555">
    <property type="entry name" value="N6_N4_Mtase"/>
    <property type="match status" value="1"/>
</dbReference>
<dbReference type="GO" id="GO:0009007">
    <property type="term" value="F:site-specific DNA-methyltransferase (adenine-specific) activity"/>
    <property type="evidence" value="ECO:0007669"/>
    <property type="project" value="UniProtKB-EC"/>
</dbReference>
<dbReference type="GO" id="GO:0032259">
    <property type="term" value="P:methylation"/>
    <property type="evidence" value="ECO:0007669"/>
    <property type="project" value="UniProtKB-KW"/>
</dbReference>